<dbReference type="InterPro" id="IPR003423">
    <property type="entry name" value="OMP_efflux"/>
</dbReference>
<evidence type="ECO:0000256" key="1">
    <source>
        <dbReference type="ARBA" id="ARBA00004442"/>
    </source>
</evidence>
<dbReference type="GO" id="GO:0015288">
    <property type="term" value="F:porin activity"/>
    <property type="evidence" value="ECO:0007669"/>
    <property type="project" value="TreeGrafter"/>
</dbReference>
<sequence>MKRNTLCLSLLLGLGICSTPVHALDLVEAFNAALLNDPTYQVTVAQKAATDAQRKQARAALMPTIGLTGSFLHTNTRNTSTFLGTSGTSDVRKTYPANLTISFTQPLLEIDKITAFKQIDLNTDSGALQLAQARQDLINRVIQAYFNALLAEKNATIAAEQERNTALQLKIVKRSFDVGNTTIIDTNEAEAAYYRAKAAAINAASTAENARSALADMMGRDIDPKEKLATLSTPLHLKMPVPDTQDKWVARARDESYAIQIAKLAYKVAELDVTRKAQQHLPVVNFVANQVWKSTSLNRASDVSTSAQSFGFEVSMPIFDGGLIGAQVLESEALKTKSYQNLRAVENQVAQTTRTAYNQAVSGLATIAALQAAQKSASASVKSNEIGRSLGMRINIDVLNAEQTHAQTQYDLAQAVYNTVLGNVNLKAAISKLGDEDVVFINSLLDTKPQPVATQNPSLLQDKGLDSGDAQHVINRTQDPKTLPAQ</sequence>
<organism evidence="9 10">
    <name type="scientific">Hydromonas duriensis</name>
    <dbReference type="NCBI Taxonomy" id="1527608"/>
    <lineage>
        <taxon>Bacteria</taxon>
        <taxon>Pseudomonadati</taxon>
        <taxon>Pseudomonadota</taxon>
        <taxon>Betaproteobacteria</taxon>
        <taxon>Burkholderiales</taxon>
        <taxon>Burkholderiaceae</taxon>
        <taxon>Hydromonas</taxon>
    </lineage>
</organism>
<gene>
    <name evidence="9" type="ORF">DFR44_11085</name>
</gene>
<dbReference type="RefSeq" id="WP_133620188.1">
    <property type="nucleotide sequence ID" value="NZ_SNZE01000010.1"/>
</dbReference>
<evidence type="ECO:0000256" key="8">
    <source>
        <dbReference type="SAM" id="SignalP"/>
    </source>
</evidence>
<keyword evidence="3" id="KW-0813">Transport</keyword>
<keyword evidence="7" id="KW-0998">Cell outer membrane</keyword>
<dbReference type="EMBL" id="SNZE01000010">
    <property type="protein sequence ID" value="TDR31436.1"/>
    <property type="molecule type" value="Genomic_DNA"/>
</dbReference>
<evidence type="ECO:0000256" key="7">
    <source>
        <dbReference type="ARBA" id="ARBA00023237"/>
    </source>
</evidence>
<evidence type="ECO:0000256" key="2">
    <source>
        <dbReference type="ARBA" id="ARBA00007613"/>
    </source>
</evidence>
<evidence type="ECO:0000256" key="5">
    <source>
        <dbReference type="ARBA" id="ARBA00022692"/>
    </source>
</evidence>
<comment type="caution">
    <text evidence="9">The sequence shown here is derived from an EMBL/GenBank/DDBJ whole genome shotgun (WGS) entry which is preliminary data.</text>
</comment>
<evidence type="ECO:0000256" key="6">
    <source>
        <dbReference type="ARBA" id="ARBA00023136"/>
    </source>
</evidence>
<keyword evidence="4" id="KW-1134">Transmembrane beta strand</keyword>
<evidence type="ECO:0000313" key="10">
    <source>
        <dbReference type="Proteomes" id="UP000294480"/>
    </source>
</evidence>
<keyword evidence="5" id="KW-0812">Transmembrane</keyword>
<dbReference type="GO" id="GO:0009279">
    <property type="term" value="C:cell outer membrane"/>
    <property type="evidence" value="ECO:0007669"/>
    <property type="project" value="UniProtKB-SubCell"/>
</dbReference>
<dbReference type="InterPro" id="IPR010130">
    <property type="entry name" value="T1SS_OMP_TolC"/>
</dbReference>
<feature type="chain" id="PRO_5020997679" evidence="8">
    <location>
        <begin position="24"/>
        <end position="486"/>
    </location>
</feature>
<evidence type="ECO:0000313" key="9">
    <source>
        <dbReference type="EMBL" id="TDR31436.1"/>
    </source>
</evidence>
<name>A0A4R6Y7X3_9BURK</name>
<dbReference type="GO" id="GO:1990281">
    <property type="term" value="C:efflux pump complex"/>
    <property type="evidence" value="ECO:0007669"/>
    <property type="project" value="TreeGrafter"/>
</dbReference>
<keyword evidence="6" id="KW-0472">Membrane</keyword>
<evidence type="ECO:0000256" key="3">
    <source>
        <dbReference type="ARBA" id="ARBA00022448"/>
    </source>
</evidence>
<feature type="signal peptide" evidence="8">
    <location>
        <begin position="1"/>
        <end position="23"/>
    </location>
</feature>
<protein>
    <submittedName>
        <fullName evidence="9">Outer membrane protein</fullName>
    </submittedName>
</protein>
<dbReference type="PANTHER" id="PTHR30026:SF20">
    <property type="entry name" value="OUTER MEMBRANE PROTEIN TOLC"/>
    <property type="match status" value="1"/>
</dbReference>
<dbReference type="NCBIfam" id="TIGR01844">
    <property type="entry name" value="type_I_sec_TolC"/>
    <property type="match status" value="1"/>
</dbReference>
<evidence type="ECO:0000256" key="4">
    <source>
        <dbReference type="ARBA" id="ARBA00022452"/>
    </source>
</evidence>
<dbReference type="Pfam" id="PF02321">
    <property type="entry name" value="OEP"/>
    <property type="match status" value="2"/>
</dbReference>
<dbReference type="InterPro" id="IPR051906">
    <property type="entry name" value="TolC-like"/>
</dbReference>
<dbReference type="AlphaFoldDB" id="A0A4R6Y7X3"/>
<proteinExistence type="inferred from homology"/>
<dbReference type="SUPFAM" id="SSF56954">
    <property type="entry name" value="Outer membrane efflux proteins (OEP)"/>
    <property type="match status" value="1"/>
</dbReference>
<keyword evidence="8" id="KW-0732">Signal</keyword>
<dbReference type="Proteomes" id="UP000294480">
    <property type="component" value="Unassembled WGS sequence"/>
</dbReference>
<accession>A0A4R6Y7X3</accession>
<keyword evidence="10" id="KW-1185">Reference proteome</keyword>
<comment type="similarity">
    <text evidence="2">Belongs to the outer membrane factor (OMF) (TC 1.B.17) family.</text>
</comment>
<comment type="subcellular location">
    <subcellularLocation>
        <location evidence="1">Cell outer membrane</location>
    </subcellularLocation>
</comment>
<dbReference type="PANTHER" id="PTHR30026">
    <property type="entry name" value="OUTER MEMBRANE PROTEIN TOLC"/>
    <property type="match status" value="1"/>
</dbReference>
<dbReference type="GO" id="GO:0015562">
    <property type="term" value="F:efflux transmembrane transporter activity"/>
    <property type="evidence" value="ECO:0007669"/>
    <property type="project" value="InterPro"/>
</dbReference>
<dbReference type="OrthoDB" id="9813458at2"/>
<dbReference type="Gene3D" id="1.20.1600.10">
    <property type="entry name" value="Outer membrane efflux proteins (OEP)"/>
    <property type="match status" value="1"/>
</dbReference>
<reference evidence="9 10" key="1">
    <citation type="submission" date="2019-03" db="EMBL/GenBank/DDBJ databases">
        <title>Genomic Encyclopedia of Type Strains, Phase IV (KMG-IV): sequencing the most valuable type-strain genomes for metagenomic binning, comparative biology and taxonomic classification.</title>
        <authorList>
            <person name="Goeker M."/>
        </authorList>
    </citation>
    <scope>NUCLEOTIDE SEQUENCE [LARGE SCALE GENOMIC DNA]</scope>
    <source>
        <strain evidence="9 10">DSM 102852</strain>
    </source>
</reference>